<dbReference type="EMBL" id="PITI01001569">
    <property type="protein sequence ID" value="TBU00656.1"/>
    <property type="molecule type" value="Genomic_DNA"/>
</dbReference>
<keyword evidence="2" id="KW-1185">Reference proteome</keyword>
<sequence length="157" mass="19206">MNVVFNILNDTKETICKLMYEEFSTKCLCQIKRDVLNERNDSIYLEKRAIGNVNWQYDKYTIKNIERIGLEFGVFERFKDISANIEIFLCKHIMKADFLVFYEYLISYNFPVYRMTIEKFYTIMYFLEYFRVKHDNKLRNVIKIIWYSLVKSEEINN</sequence>
<proteinExistence type="predicted"/>
<feature type="non-terminal residue" evidence="1">
    <location>
        <position position="157"/>
    </location>
</feature>
<comment type="caution">
    <text evidence="1">The sequence shown here is derived from an EMBL/GenBank/DDBJ whole genome shotgun (WGS) entry which is preliminary data.</text>
</comment>
<evidence type="ECO:0000313" key="2">
    <source>
        <dbReference type="Proteomes" id="UP000291404"/>
    </source>
</evidence>
<name>A0A4Q9L0U5_9MICR</name>
<dbReference type="AlphaFoldDB" id="A0A4Q9L0U5"/>
<protein>
    <submittedName>
        <fullName evidence="1">Uncharacterized protein</fullName>
    </submittedName>
</protein>
<dbReference type="Proteomes" id="UP000291404">
    <property type="component" value="Unassembled WGS sequence"/>
</dbReference>
<evidence type="ECO:0000313" key="1">
    <source>
        <dbReference type="EMBL" id="TBU00656.1"/>
    </source>
</evidence>
<accession>A0A4Q9L0U5</accession>
<reference evidence="1 2" key="1">
    <citation type="submission" date="2017-12" db="EMBL/GenBank/DDBJ databases">
        <authorList>
            <person name="Pombert J.-F."/>
            <person name="Haag K.L."/>
            <person name="Ebert D."/>
        </authorList>
    </citation>
    <scope>NUCLEOTIDE SEQUENCE [LARGE SCALE GENOMIC DNA]</scope>
    <source>
        <strain evidence="1">BE-OM-2</strain>
    </source>
</reference>
<dbReference type="VEuPathDB" id="MicrosporidiaDB:CWI36_1569p0010"/>
<dbReference type="VEuPathDB" id="MicrosporidiaDB:CWI39_2779p0010"/>
<gene>
    <name evidence="1" type="ORF">CWI36_1569p0010</name>
</gene>
<organism evidence="1 2">
    <name type="scientific">Hamiltosporidium magnivora</name>
    <dbReference type="NCBI Taxonomy" id="148818"/>
    <lineage>
        <taxon>Eukaryota</taxon>
        <taxon>Fungi</taxon>
        <taxon>Fungi incertae sedis</taxon>
        <taxon>Microsporidia</taxon>
        <taxon>Dubosqiidae</taxon>
        <taxon>Hamiltosporidium</taxon>
    </lineage>
</organism>